<dbReference type="PANTHER" id="PTHR13523">
    <property type="entry name" value="COILED-COIL-HELIX-COILED-COIL-HELIX DOMAIN CONTAINING 2/NUR77"/>
    <property type="match status" value="1"/>
</dbReference>
<dbReference type="OrthoDB" id="1106148at2759"/>
<evidence type="ECO:0000313" key="2">
    <source>
        <dbReference type="EMBL" id="ORC85414.1"/>
    </source>
</evidence>
<dbReference type="VEuPathDB" id="TriTrypDB:TM35_000351580"/>
<comment type="caution">
    <text evidence="2">The sequence shown here is derived from an EMBL/GenBank/DDBJ whole genome shotgun (WGS) entry which is preliminary data.</text>
</comment>
<name>A0A1X0NKW3_9TRYP</name>
<feature type="compositionally biased region" description="Low complexity" evidence="1">
    <location>
        <begin position="23"/>
        <end position="45"/>
    </location>
</feature>
<dbReference type="PROSITE" id="PS51808">
    <property type="entry name" value="CHCH"/>
    <property type="match status" value="1"/>
</dbReference>
<dbReference type="Gene3D" id="1.10.287.2900">
    <property type="match status" value="1"/>
</dbReference>
<organism evidence="2 3">
    <name type="scientific">Trypanosoma theileri</name>
    <dbReference type="NCBI Taxonomy" id="67003"/>
    <lineage>
        <taxon>Eukaryota</taxon>
        <taxon>Discoba</taxon>
        <taxon>Euglenozoa</taxon>
        <taxon>Kinetoplastea</taxon>
        <taxon>Metakinetoplastina</taxon>
        <taxon>Trypanosomatida</taxon>
        <taxon>Trypanosomatidae</taxon>
        <taxon>Trypanosoma</taxon>
    </lineage>
</organism>
<gene>
    <name evidence="2" type="ORF">TM35_000351580</name>
</gene>
<accession>A0A1X0NKW3</accession>
<dbReference type="GO" id="GO:0007005">
    <property type="term" value="P:mitochondrion organization"/>
    <property type="evidence" value="ECO:0007669"/>
    <property type="project" value="InterPro"/>
</dbReference>
<evidence type="ECO:0008006" key="4">
    <source>
        <dbReference type="Google" id="ProtNLM"/>
    </source>
</evidence>
<dbReference type="GO" id="GO:0005739">
    <property type="term" value="C:mitochondrion"/>
    <property type="evidence" value="ECO:0007669"/>
    <property type="project" value="TreeGrafter"/>
</dbReference>
<dbReference type="RefSeq" id="XP_028879480.1">
    <property type="nucleotide sequence ID" value="XM_029029211.1"/>
</dbReference>
<evidence type="ECO:0000313" key="3">
    <source>
        <dbReference type="Proteomes" id="UP000192257"/>
    </source>
</evidence>
<dbReference type="GO" id="GO:0005634">
    <property type="term" value="C:nucleus"/>
    <property type="evidence" value="ECO:0007669"/>
    <property type="project" value="TreeGrafter"/>
</dbReference>
<dbReference type="Proteomes" id="UP000192257">
    <property type="component" value="Unassembled WGS sequence"/>
</dbReference>
<feature type="region of interest" description="Disordered" evidence="1">
    <location>
        <begin position="1"/>
        <end position="55"/>
    </location>
</feature>
<dbReference type="PANTHER" id="PTHR13523:SF2">
    <property type="entry name" value="COILED-COIL-HELIX-COILED-COIL-HELIX DOMAIN CONTAINING 2, ISOFORM A-RELATED"/>
    <property type="match status" value="1"/>
</dbReference>
<dbReference type="GeneID" id="39988991"/>
<proteinExistence type="predicted"/>
<keyword evidence="3" id="KW-1185">Reference proteome</keyword>
<dbReference type="EMBL" id="NBCO01000035">
    <property type="protein sequence ID" value="ORC85414.1"/>
    <property type="molecule type" value="Genomic_DNA"/>
</dbReference>
<evidence type="ECO:0000256" key="1">
    <source>
        <dbReference type="SAM" id="MobiDB-lite"/>
    </source>
</evidence>
<reference evidence="2 3" key="1">
    <citation type="submission" date="2017-03" db="EMBL/GenBank/DDBJ databases">
        <title>An alternative strategy for trypanosome survival in the mammalian bloodstream revealed through genome and transcriptome analysis of the ubiquitous bovine parasite Trypanosoma (Megatrypanum) theileri.</title>
        <authorList>
            <person name="Kelly S."/>
            <person name="Ivens A."/>
            <person name="Mott A."/>
            <person name="O'Neill E."/>
            <person name="Emms D."/>
            <person name="Macleod O."/>
            <person name="Voorheis P."/>
            <person name="Matthews J."/>
            <person name="Matthews K."/>
            <person name="Carrington M."/>
        </authorList>
    </citation>
    <scope>NUCLEOTIDE SEQUENCE [LARGE SCALE GENOMIC DNA]</scope>
    <source>
        <strain evidence="2">Edinburgh</strain>
    </source>
</reference>
<dbReference type="InterPro" id="IPR055304">
    <property type="entry name" value="CHCHD2/10-like"/>
</dbReference>
<dbReference type="STRING" id="67003.A0A1X0NKW3"/>
<protein>
    <recommendedName>
        <fullName evidence="4">CHCH domain-containing protein</fullName>
    </recommendedName>
</protein>
<sequence length="147" mass="15690">MARARRASPSSSHRAAPPPAHAPAPQQHSQQQQHHTSAQQPQQPQVTNIYVQRGGAGGAGTGILGTVASVAAGSVIGHGISHMLFNRDQPPAQPAQAQELAQQVGDGACSSQIKAYAKCLEANPENPENCKWAWEYFVQCQDEHQQK</sequence>
<dbReference type="AlphaFoldDB" id="A0A1X0NKW3"/>